<comment type="caution">
    <text evidence="5">The sequence shown here is derived from an EMBL/GenBank/DDBJ whole genome shotgun (WGS) entry which is preliminary data.</text>
</comment>
<evidence type="ECO:0000256" key="2">
    <source>
        <dbReference type="SAM" id="MobiDB-lite"/>
    </source>
</evidence>
<evidence type="ECO:0000256" key="1">
    <source>
        <dbReference type="ARBA" id="ARBA00006068"/>
    </source>
</evidence>
<dbReference type="InterPro" id="IPR050922">
    <property type="entry name" value="LytR/CpsA/Psr_CW_biosynth"/>
</dbReference>
<keyword evidence="3" id="KW-0472">Membrane</keyword>
<comment type="similarity">
    <text evidence="1">Belongs to the LytR/CpsA/Psr (LCP) family.</text>
</comment>
<gene>
    <name evidence="5" type="ORF">E6H00_05905</name>
</gene>
<feature type="transmembrane region" description="Helical" evidence="3">
    <location>
        <begin position="48"/>
        <end position="69"/>
    </location>
</feature>
<accession>A0A537K4V1</accession>
<feature type="region of interest" description="Disordered" evidence="2">
    <location>
        <begin position="1"/>
        <end position="37"/>
    </location>
</feature>
<keyword evidence="3" id="KW-0812">Transmembrane</keyword>
<evidence type="ECO:0000313" key="6">
    <source>
        <dbReference type="Proteomes" id="UP000318509"/>
    </source>
</evidence>
<organism evidence="5 6">
    <name type="scientific">Candidatus Segetimicrobium genomatis</name>
    <dbReference type="NCBI Taxonomy" id="2569760"/>
    <lineage>
        <taxon>Bacteria</taxon>
        <taxon>Bacillati</taxon>
        <taxon>Candidatus Sysuimicrobiota</taxon>
        <taxon>Candidatus Sysuimicrobiia</taxon>
        <taxon>Candidatus Sysuimicrobiales</taxon>
        <taxon>Candidatus Segetimicrobiaceae</taxon>
        <taxon>Candidatus Segetimicrobium</taxon>
    </lineage>
</organism>
<dbReference type="InterPro" id="IPR004474">
    <property type="entry name" value="LytR_CpsA_psr"/>
</dbReference>
<dbReference type="Pfam" id="PF03816">
    <property type="entry name" value="LytR_cpsA_psr"/>
    <property type="match status" value="1"/>
</dbReference>
<proteinExistence type="inferred from homology"/>
<evidence type="ECO:0000256" key="3">
    <source>
        <dbReference type="SAM" id="Phobius"/>
    </source>
</evidence>
<sequence length="437" mass="47642">MMEVMVSFSGDSPARPDRPAAASETAEIPLDPAAEAKPRRRWERPIRWGQVGIQIVAACLIGAVAGIGLSMTPLRIALPWSLLLRQRTNVLIMGLDRTVSERNPKIVYPVTRTTTLVAASFDPASRRVYLLSVPRDTRTSIPGHGITKINAAHAYGGTRLSIRTVENVLGVRFPYYIELTERGFVRLIDAVGGVNVRIEKNLDYDDNWDGLHIHLKKGYRRLGGKAAMEYVRFRHDPLGDIGRIKRGQQVMNALLDELRRPRIVTRLPRMLRVFREDARTNLSRPQLVSLALFGAGLGPGGVVRETLPGSFGQSDWIPDLPRDHSLVTRMFYDVDAEALAHTTAELLASPANPDAAGDALARVTALGVRLVGFATSSSDSPTAVILHHGDRRVAEIVAALVGARTVIDSPSTSGPDLTVILTDTTTAIPAPAPLPRQ</sequence>
<dbReference type="AlphaFoldDB" id="A0A537K4V1"/>
<evidence type="ECO:0000259" key="4">
    <source>
        <dbReference type="Pfam" id="PF03816"/>
    </source>
</evidence>
<dbReference type="Gene3D" id="3.40.630.190">
    <property type="entry name" value="LCP protein"/>
    <property type="match status" value="1"/>
</dbReference>
<reference evidence="5 6" key="1">
    <citation type="journal article" date="2019" name="Nat. Microbiol.">
        <title>Mediterranean grassland soil C-N compound turnover is dependent on rainfall and depth, and is mediated by genomically divergent microorganisms.</title>
        <authorList>
            <person name="Diamond S."/>
            <person name="Andeer P.F."/>
            <person name="Li Z."/>
            <person name="Crits-Christoph A."/>
            <person name="Burstein D."/>
            <person name="Anantharaman K."/>
            <person name="Lane K.R."/>
            <person name="Thomas B.C."/>
            <person name="Pan C."/>
            <person name="Northen T.R."/>
            <person name="Banfield J.F."/>
        </authorList>
    </citation>
    <scope>NUCLEOTIDE SEQUENCE [LARGE SCALE GENOMIC DNA]</scope>
    <source>
        <strain evidence="5">NP_3</strain>
    </source>
</reference>
<feature type="domain" description="Cell envelope-related transcriptional attenuator" evidence="4">
    <location>
        <begin position="112"/>
        <end position="258"/>
    </location>
</feature>
<dbReference type="PANTHER" id="PTHR33392:SF6">
    <property type="entry name" value="POLYISOPRENYL-TEICHOIC ACID--PEPTIDOGLYCAN TEICHOIC ACID TRANSFERASE TAGU"/>
    <property type="match status" value="1"/>
</dbReference>
<dbReference type="EMBL" id="VBAK01000107">
    <property type="protein sequence ID" value="TMI90754.1"/>
    <property type="molecule type" value="Genomic_DNA"/>
</dbReference>
<dbReference type="Proteomes" id="UP000318509">
    <property type="component" value="Unassembled WGS sequence"/>
</dbReference>
<name>A0A537K4V1_9BACT</name>
<evidence type="ECO:0000313" key="5">
    <source>
        <dbReference type="EMBL" id="TMI90754.1"/>
    </source>
</evidence>
<protein>
    <submittedName>
        <fullName evidence="5">LytR family transcriptional regulator</fullName>
    </submittedName>
</protein>
<dbReference type="NCBIfam" id="TIGR00350">
    <property type="entry name" value="lytR_cpsA_psr"/>
    <property type="match status" value="1"/>
</dbReference>
<keyword evidence="3" id="KW-1133">Transmembrane helix</keyword>
<dbReference type="PANTHER" id="PTHR33392">
    <property type="entry name" value="POLYISOPRENYL-TEICHOIC ACID--PEPTIDOGLYCAN TEICHOIC ACID TRANSFERASE TAGU"/>
    <property type="match status" value="1"/>
</dbReference>